<keyword evidence="1" id="KW-0732">Signal</keyword>
<name>A0A9P5UG22_9AGAR</name>
<sequence length="179" mass="20140">MSFVFKFSVMLITHLTDALSSTTLQSLPSLHSLAMNNLCSSISCCISICISETQERYSTSFPTPRTRPRHGSPHHTVCVCVVIYSSALASIQIPLCLDAVPPNGFNAEQGWVIREEHEAKMITIRMYDGIAGDGGVIHGDVFHIYLEKLEDRRGGRTYIRLHIREILSRLLQRVWKLVI</sequence>
<reference evidence="2" key="1">
    <citation type="submission" date="2020-11" db="EMBL/GenBank/DDBJ databases">
        <authorList>
            <consortium name="DOE Joint Genome Institute"/>
            <person name="Ahrendt S."/>
            <person name="Riley R."/>
            <person name="Andreopoulos W."/>
            <person name="Labutti K."/>
            <person name="Pangilinan J."/>
            <person name="Ruiz-Duenas F.J."/>
            <person name="Barrasa J.M."/>
            <person name="Sanchez-Garcia M."/>
            <person name="Camarero S."/>
            <person name="Miyauchi S."/>
            <person name="Serrano A."/>
            <person name="Linde D."/>
            <person name="Babiker R."/>
            <person name="Drula E."/>
            <person name="Ayuso-Fernandez I."/>
            <person name="Pacheco R."/>
            <person name="Padilla G."/>
            <person name="Ferreira P."/>
            <person name="Barriuso J."/>
            <person name="Kellner H."/>
            <person name="Castanera R."/>
            <person name="Alfaro M."/>
            <person name="Ramirez L."/>
            <person name="Pisabarro A.G."/>
            <person name="Kuo A."/>
            <person name="Tritt A."/>
            <person name="Lipzen A."/>
            <person name="He G."/>
            <person name="Yan M."/>
            <person name="Ng V."/>
            <person name="Cullen D."/>
            <person name="Martin F."/>
            <person name="Rosso M.-N."/>
            <person name="Henrissat B."/>
            <person name="Hibbett D."/>
            <person name="Martinez A.T."/>
            <person name="Grigoriev I.V."/>
        </authorList>
    </citation>
    <scope>NUCLEOTIDE SEQUENCE</scope>
    <source>
        <strain evidence="2">AH 40177</strain>
    </source>
</reference>
<organism evidence="2 3">
    <name type="scientific">Rhodocollybia butyracea</name>
    <dbReference type="NCBI Taxonomy" id="206335"/>
    <lineage>
        <taxon>Eukaryota</taxon>
        <taxon>Fungi</taxon>
        <taxon>Dikarya</taxon>
        <taxon>Basidiomycota</taxon>
        <taxon>Agaricomycotina</taxon>
        <taxon>Agaricomycetes</taxon>
        <taxon>Agaricomycetidae</taxon>
        <taxon>Agaricales</taxon>
        <taxon>Marasmiineae</taxon>
        <taxon>Omphalotaceae</taxon>
        <taxon>Rhodocollybia</taxon>
    </lineage>
</organism>
<keyword evidence="3" id="KW-1185">Reference proteome</keyword>
<gene>
    <name evidence="2" type="ORF">BDP27DRAFT_492236</name>
</gene>
<feature type="chain" id="PRO_5040178608" evidence="1">
    <location>
        <begin position="19"/>
        <end position="179"/>
    </location>
</feature>
<dbReference type="AlphaFoldDB" id="A0A9P5UG22"/>
<protein>
    <submittedName>
        <fullName evidence="2">Uncharacterized protein</fullName>
    </submittedName>
</protein>
<accession>A0A9P5UG22</accession>
<evidence type="ECO:0000313" key="3">
    <source>
        <dbReference type="Proteomes" id="UP000772434"/>
    </source>
</evidence>
<evidence type="ECO:0000256" key="1">
    <source>
        <dbReference type="SAM" id="SignalP"/>
    </source>
</evidence>
<dbReference type="EMBL" id="JADNRY010000003">
    <property type="protein sequence ID" value="KAF9077866.1"/>
    <property type="molecule type" value="Genomic_DNA"/>
</dbReference>
<feature type="signal peptide" evidence="1">
    <location>
        <begin position="1"/>
        <end position="18"/>
    </location>
</feature>
<evidence type="ECO:0000313" key="2">
    <source>
        <dbReference type="EMBL" id="KAF9077866.1"/>
    </source>
</evidence>
<comment type="caution">
    <text evidence="2">The sequence shown here is derived from an EMBL/GenBank/DDBJ whole genome shotgun (WGS) entry which is preliminary data.</text>
</comment>
<dbReference type="Proteomes" id="UP000772434">
    <property type="component" value="Unassembled WGS sequence"/>
</dbReference>
<proteinExistence type="predicted"/>